<dbReference type="InterPro" id="IPR011006">
    <property type="entry name" value="CheY-like_superfamily"/>
</dbReference>
<evidence type="ECO:0000313" key="3">
    <source>
        <dbReference type="EMBL" id="NEX60795.1"/>
    </source>
</evidence>
<dbReference type="SUPFAM" id="SSF52172">
    <property type="entry name" value="CheY-like"/>
    <property type="match status" value="1"/>
</dbReference>
<dbReference type="Proteomes" id="UP000482155">
    <property type="component" value="Unassembled WGS sequence"/>
</dbReference>
<organism evidence="3 4">
    <name type="scientific">Noviherbaspirillum galbum</name>
    <dbReference type="NCBI Taxonomy" id="2709383"/>
    <lineage>
        <taxon>Bacteria</taxon>
        <taxon>Pseudomonadati</taxon>
        <taxon>Pseudomonadota</taxon>
        <taxon>Betaproteobacteria</taxon>
        <taxon>Burkholderiales</taxon>
        <taxon>Oxalobacteraceae</taxon>
        <taxon>Noviherbaspirillum</taxon>
    </lineage>
</organism>
<reference evidence="3 4" key="1">
    <citation type="submission" date="2020-02" db="EMBL/GenBank/DDBJ databases">
        <authorList>
            <person name="Kim M.K."/>
        </authorList>
    </citation>
    <scope>NUCLEOTIDE SEQUENCE [LARGE SCALE GENOMIC DNA]</scope>
    <source>
        <strain evidence="3 4">17J57-3</strain>
    </source>
</reference>
<dbReference type="EMBL" id="JAAIVB010000016">
    <property type="protein sequence ID" value="NEX60795.1"/>
    <property type="molecule type" value="Genomic_DNA"/>
</dbReference>
<gene>
    <name evidence="3" type="ORF">G3574_06875</name>
</gene>
<keyword evidence="1" id="KW-0597">Phosphoprotein</keyword>
<dbReference type="AlphaFoldDB" id="A0A6B3SNG2"/>
<feature type="modified residue" description="4-aspartylphosphate" evidence="1">
    <location>
        <position position="56"/>
    </location>
</feature>
<dbReference type="InterPro" id="IPR001789">
    <property type="entry name" value="Sig_transdc_resp-reg_receiver"/>
</dbReference>
<dbReference type="InterPro" id="IPR051271">
    <property type="entry name" value="2C-system_Tx_regulators"/>
</dbReference>
<dbReference type="SMART" id="SM00448">
    <property type="entry name" value="REC"/>
    <property type="match status" value="1"/>
</dbReference>
<keyword evidence="4" id="KW-1185">Reference proteome</keyword>
<evidence type="ECO:0000313" key="4">
    <source>
        <dbReference type="Proteomes" id="UP000482155"/>
    </source>
</evidence>
<name>A0A6B3SNG2_9BURK</name>
<protein>
    <submittedName>
        <fullName evidence="3">Response regulator transcription factor</fullName>
    </submittedName>
</protein>
<dbReference type="Pfam" id="PF00072">
    <property type="entry name" value="Response_reg"/>
    <property type="match status" value="1"/>
</dbReference>
<sequence length="135" mass="14772">MDTTLKVLIVDDYDMTRDLLKVILRSDRFDIVGEARSCAECLKLAPLLQPDIILLDIVMPDGVGLSLLPELKRRLPASKILMVTSSDSDVAIKKAMQGGADGYVVKPFNTESVLGTMRKIRTTFAVASSASFKRA</sequence>
<dbReference type="PANTHER" id="PTHR45526">
    <property type="entry name" value="TRANSCRIPTIONAL REGULATORY PROTEIN DPIA"/>
    <property type="match status" value="1"/>
</dbReference>
<feature type="domain" description="Response regulatory" evidence="2">
    <location>
        <begin position="6"/>
        <end position="121"/>
    </location>
</feature>
<comment type="caution">
    <text evidence="3">The sequence shown here is derived from an EMBL/GenBank/DDBJ whole genome shotgun (WGS) entry which is preliminary data.</text>
</comment>
<dbReference type="GO" id="GO:0000156">
    <property type="term" value="F:phosphorelay response regulator activity"/>
    <property type="evidence" value="ECO:0007669"/>
    <property type="project" value="TreeGrafter"/>
</dbReference>
<dbReference type="RefSeq" id="WP_163961396.1">
    <property type="nucleotide sequence ID" value="NZ_JAAIVB010000016.1"/>
</dbReference>
<dbReference type="PROSITE" id="PS50110">
    <property type="entry name" value="RESPONSE_REGULATORY"/>
    <property type="match status" value="1"/>
</dbReference>
<accession>A0A6B3SNG2</accession>
<evidence type="ECO:0000256" key="1">
    <source>
        <dbReference type="PROSITE-ProRule" id="PRU00169"/>
    </source>
</evidence>
<proteinExistence type="predicted"/>
<evidence type="ECO:0000259" key="2">
    <source>
        <dbReference type="PROSITE" id="PS50110"/>
    </source>
</evidence>
<dbReference type="PANTHER" id="PTHR45526:SF1">
    <property type="entry name" value="TRANSCRIPTIONAL REGULATORY PROTEIN DCUR-RELATED"/>
    <property type="match status" value="1"/>
</dbReference>
<dbReference type="Gene3D" id="3.40.50.2300">
    <property type="match status" value="1"/>
</dbReference>